<keyword evidence="13" id="KW-1185">Reference proteome</keyword>
<keyword evidence="8" id="KW-0626">Porin</keyword>
<evidence type="ECO:0000256" key="9">
    <source>
        <dbReference type="ARBA" id="ARBA00023136"/>
    </source>
</evidence>
<proteinExistence type="predicted"/>
<dbReference type="InterPro" id="IPR033900">
    <property type="entry name" value="Gram_neg_porin_domain"/>
</dbReference>
<dbReference type="CDD" id="cd00342">
    <property type="entry name" value="gram_neg_porins"/>
    <property type="match status" value="1"/>
</dbReference>
<feature type="domain" description="Porin" evidence="11">
    <location>
        <begin position="7"/>
        <end position="319"/>
    </location>
</feature>
<evidence type="ECO:0000256" key="1">
    <source>
        <dbReference type="ARBA" id="ARBA00004571"/>
    </source>
</evidence>
<evidence type="ECO:0000256" key="5">
    <source>
        <dbReference type="ARBA" id="ARBA00022692"/>
    </source>
</evidence>
<keyword evidence="5" id="KW-0812">Transmembrane</keyword>
<evidence type="ECO:0000256" key="6">
    <source>
        <dbReference type="ARBA" id="ARBA00022729"/>
    </source>
</evidence>
<sequence>MLTGCSGAAPVLAQSAVTIFGIVDMRLSHIKNSGAPAFNGVSHSGIGPSRWGLRGTEDLGGGLYAGFHLEAQIKPDTGESNTTYWNRQATVRLGSRSLGELRLGRDVVPSYRITTQYDPFTANGIGSNINILSAGPNPNHAPAALRIKTFNQASNAIGYFLPGEAKEYGLSGQLMFAPGEGGTADKYSGAYLEWKHQGFSVGGHFAQIDPATGGSIVKYTTKGIAAAYQFSTGTKLMAMIQDERSKRSTAVPYEERWWQIGAVQNVGAGDIRLSFVRRNATGTVKESANDATLWAVGYVHRLSKRTAVYTMYAKLDNKGAGTTFLPNGAQSIAPGGNSAGLDFGIHHKF</sequence>
<evidence type="ECO:0000256" key="7">
    <source>
        <dbReference type="ARBA" id="ARBA00023065"/>
    </source>
</evidence>
<evidence type="ECO:0000256" key="8">
    <source>
        <dbReference type="ARBA" id="ARBA00023114"/>
    </source>
</evidence>
<keyword evidence="10" id="KW-0998">Cell outer membrane</keyword>
<evidence type="ECO:0000256" key="2">
    <source>
        <dbReference type="ARBA" id="ARBA00011233"/>
    </source>
</evidence>
<accession>A0ABN1K8A6</accession>
<dbReference type="PANTHER" id="PTHR34501">
    <property type="entry name" value="PROTEIN YDDL-RELATED"/>
    <property type="match status" value="1"/>
</dbReference>
<dbReference type="InterPro" id="IPR023614">
    <property type="entry name" value="Porin_dom_sf"/>
</dbReference>
<keyword evidence="3" id="KW-0813">Transport</keyword>
<comment type="subunit">
    <text evidence="2">Homotrimer.</text>
</comment>
<dbReference type="EMBL" id="BAAAEW010000025">
    <property type="protein sequence ID" value="GAA0758035.1"/>
    <property type="molecule type" value="Genomic_DNA"/>
</dbReference>
<dbReference type="InterPro" id="IPR050298">
    <property type="entry name" value="Gram-neg_bact_OMP"/>
</dbReference>
<evidence type="ECO:0000313" key="13">
    <source>
        <dbReference type="Proteomes" id="UP001500279"/>
    </source>
</evidence>
<keyword evidence="6" id="KW-0732">Signal</keyword>
<comment type="caution">
    <text evidence="12">The sequence shown here is derived from an EMBL/GenBank/DDBJ whole genome shotgun (WGS) entry which is preliminary data.</text>
</comment>
<comment type="subcellular location">
    <subcellularLocation>
        <location evidence="1">Cell outer membrane</location>
        <topology evidence="1">Multi-pass membrane protein</topology>
    </subcellularLocation>
</comment>
<evidence type="ECO:0000313" key="12">
    <source>
        <dbReference type="EMBL" id="GAA0758035.1"/>
    </source>
</evidence>
<organism evidence="12 13">
    <name type="scientific">Ideonella azotifigens</name>
    <dbReference type="NCBI Taxonomy" id="513160"/>
    <lineage>
        <taxon>Bacteria</taxon>
        <taxon>Pseudomonadati</taxon>
        <taxon>Pseudomonadota</taxon>
        <taxon>Betaproteobacteria</taxon>
        <taxon>Burkholderiales</taxon>
        <taxon>Sphaerotilaceae</taxon>
        <taxon>Ideonella</taxon>
    </lineage>
</organism>
<dbReference type="Pfam" id="PF13609">
    <property type="entry name" value="Porin_4"/>
    <property type="match status" value="1"/>
</dbReference>
<dbReference type="Gene3D" id="2.40.160.10">
    <property type="entry name" value="Porin"/>
    <property type="match status" value="1"/>
</dbReference>
<name>A0ABN1K8A6_9BURK</name>
<keyword evidence="9" id="KW-0472">Membrane</keyword>
<protein>
    <submittedName>
        <fullName evidence="12">Porin</fullName>
    </submittedName>
</protein>
<dbReference type="Proteomes" id="UP001500279">
    <property type="component" value="Unassembled WGS sequence"/>
</dbReference>
<keyword evidence="4" id="KW-1134">Transmembrane beta strand</keyword>
<evidence type="ECO:0000256" key="3">
    <source>
        <dbReference type="ARBA" id="ARBA00022448"/>
    </source>
</evidence>
<keyword evidence="7" id="KW-0406">Ion transport</keyword>
<reference evidence="12 13" key="1">
    <citation type="journal article" date="2019" name="Int. J. Syst. Evol. Microbiol.">
        <title>The Global Catalogue of Microorganisms (GCM) 10K type strain sequencing project: providing services to taxonomists for standard genome sequencing and annotation.</title>
        <authorList>
            <consortium name="The Broad Institute Genomics Platform"/>
            <consortium name="The Broad Institute Genome Sequencing Center for Infectious Disease"/>
            <person name="Wu L."/>
            <person name="Ma J."/>
        </authorList>
    </citation>
    <scope>NUCLEOTIDE SEQUENCE [LARGE SCALE GENOMIC DNA]</scope>
    <source>
        <strain evidence="12 13">JCM 15503</strain>
    </source>
</reference>
<gene>
    <name evidence="12" type="ORF">GCM10009107_38140</name>
</gene>
<evidence type="ECO:0000256" key="10">
    <source>
        <dbReference type="ARBA" id="ARBA00023237"/>
    </source>
</evidence>
<evidence type="ECO:0000256" key="4">
    <source>
        <dbReference type="ARBA" id="ARBA00022452"/>
    </source>
</evidence>
<evidence type="ECO:0000259" key="11">
    <source>
        <dbReference type="Pfam" id="PF13609"/>
    </source>
</evidence>
<dbReference type="SUPFAM" id="SSF56935">
    <property type="entry name" value="Porins"/>
    <property type="match status" value="1"/>
</dbReference>
<dbReference type="PANTHER" id="PTHR34501:SF9">
    <property type="entry name" value="MAJOR OUTER MEMBRANE PROTEIN P.IA"/>
    <property type="match status" value="1"/>
</dbReference>